<dbReference type="EC" id="2.3.-.-" evidence="3"/>
<feature type="transmembrane region" description="Helical" evidence="1">
    <location>
        <begin position="298"/>
        <end position="315"/>
    </location>
</feature>
<name>A0ABW8AKL0_9ACTN</name>
<keyword evidence="1" id="KW-1133">Transmembrane helix</keyword>
<reference evidence="3 4" key="1">
    <citation type="submission" date="2024-10" db="EMBL/GenBank/DDBJ databases">
        <title>The Natural Products Discovery Center: Release of the First 8490 Sequenced Strains for Exploring Actinobacteria Biosynthetic Diversity.</title>
        <authorList>
            <person name="Kalkreuter E."/>
            <person name="Kautsar S.A."/>
            <person name="Yang D."/>
            <person name="Bader C.D."/>
            <person name="Teijaro C.N."/>
            <person name="Fluegel L."/>
            <person name="Davis C.M."/>
            <person name="Simpson J.R."/>
            <person name="Lauterbach L."/>
            <person name="Steele A.D."/>
            <person name="Gui C."/>
            <person name="Meng S."/>
            <person name="Li G."/>
            <person name="Viehrig K."/>
            <person name="Ye F."/>
            <person name="Su P."/>
            <person name="Kiefer A.F."/>
            <person name="Nichols A."/>
            <person name="Cepeda A.J."/>
            <person name="Yan W."/>
            <person name="Fan B."/>
            <person name="Jiang Y."/>
            <person name="Adhikari A."/>
            <person name="Zheng C.-J."/>
            <person name="Schuster L."/>
            <person name="Cowan T.M."/>
            <person name="Smanski M.J."/>
            <person name="Chevrette M.G."/>
            <person name="De Carvalho L.P.S."/>
            <person name="Shen B."/>
        </authorList>
    </citation>
    <scope>NUCLEOTIDE SEQUENCE [LARGE SCALE GENOMIC DNA]</scope>
    <source>
        <strain evidence="3 4">NPDC049639</strain>
    </source>
</reference>
<dbReference type="InterPro" id="IPR002656">
    <property type="entry name" value="Acyl_transf_3_dom"/>
</dbReference>
<evidence type="ECO:0000259" key="2">
    <source>
        <dbReference type="Pfam" id="PF01757"/>
    </source>
</evidence>
<feature type="transmembrane region" description="Helical" evidence="1">
    <location>
        <begin position="139"/>
        <end position="157"/>
    </location>
</feature>
<dbReference type="GO" id="GO:0016746">
    <property type="term" value="F:acyltransferase activity"/>
    <property type="evidence" value="ECO:0007669"/>
    <property type="project" value="UniProtKB-KW"/>
</dbReference>
<feature type="transmembrane region" description="Helical" evidence="1">
    <location>
        <begin position="12"/>
        <end position="35"/>
    </location>
</feature>
<keyword evidence="1" id="KW-0812">Transmembrane</keyword>
<keyword evidence="3" id="KW-0808">Transferase</keyword>
<comment type="caution">
    <text evidence="3">The sequence shown here is derived from an EMBL/GenBank/DDBJ whole genome shotgun (WGS) entry which is preliminary data.</text>
</comment>
<evidence type="ECO:0000313" key="3">
    <source>
        <dbReference type="EMBL" id="MFI7586523.1"/>
    </source>
</evidence>
<feature type="transmembrane region" description="Helical" evidence="1">
    <location>
        <begin position="192"/>
        <end position="212"/>
    </location>
</feature>
<evidence type="ECO:0000313" key="4">
    <source>
        <dbReference type="Proteomes" id="UP001612915"/>
    </source>
</evidence>
<feature type="transmembrane region" description="Helical" evidence="1">
    <location>
        <begin position="327"/>
        <end position="350"/>
    </location>
</feature>
<dbReference type="RefSeq" id="WP_398276316.1">
    <property type="nucleotide sequence ID" value="NZ_JBITLV010000001.1"/>
</dbReference>
<feature type="transmembrane region" description="Helical" evidence="1">
    <location>
        <begin position="258"/>
        <end position="278"/>
    </location>
</feature>
<feature type="domain" description="Acyltransferase 3" evidence="2">
    <location>
        <begin position="11"/>
        <end position="347"/>
    </location>
</feature>
<feature type="transmembrane region" description="Helical" evidence="1">
    <location>
        <begin position="41"/>
        <end position="69"/>
    </location>
</feature>
<dbReference type="PANTHER" id="PTHR23028">
    <property type="entry name" value="ACETYLTRANSFERASE"/>
    <property type="match status" value="1"/>
</dbReference>
<feature type="transmembrane region" description="Helical" evidence="1">
    <location>
        <begin position="164"/>
        <end position="186"/>
    </location>
</feature>
<keyword evidence="4" id="KW-1185">Reference proteome</keyword>
<proteinExistence type="predicted"/>
<organism evidence="3 4">
    <name type="scientific">Spongisporangium articulatum</name>
    <dbReference type="NCBI Taxonomy" id="3362603"/>
    <lineage>
        <taxon>Bacteria</taxon>
        <taxon>Bacillati</taxon>
        <taxon>Actinomycetota</taxon>
        <taxon>Actinomycetes</taxon>
        <taxon>Kineosporiales</taxon>
        <taxon>Kineosporiaceae</taxon>
        <taxon>Spongisporangium</taxon>
    </lineage>
</organism>
<feature type="transmembrane region" description="Helical" evidence="1">
    <location>
        <begin position="233"/>
        <end position="252"/>
    </location>
</feature>
<accession>A0ABW8AKL0</accession>
<sequence>MSSAAPQRLDSLTGLRGVFSTTVFVGHVAASWIFAYEFSKVMLGIIVGPGQAAVGWFFMTSGFVLVWIARPHEKPRDFFRRRIAKIFPNHLVTWGAGAVLLYTLGTWTGWKVLPSLVLVHAWIPLPAVLINVDGPNWSLSNEAFFYLLFPLTLVWVRRIRPERLYAWVIALVGIIWAWTIFVAVVLPSGDKIWGLVPSVPFYFLMWFPPARLPEFLLGMIIARMVMEGQWKRVHGGWTVGLLLAAWALSLVIPRPFGFVAPFLPGMVLMTGNAAVADLSGVKQRFAKPWLVWLGDRSFAFYLIHLLVLTYALRLFGPEPERFGPGLWAWPLGLLYVLACLAVSIYLAHLLHTKVELPAMRKWGRAARAPKSAAPTEVTATEVSATDVAAAEAAKAQVDDVPSPQGEPAR</sequence>
<dbReference type="Proteomes" id="UP001612915">
    <property type="component" value="Unassembled WGS sequence"/>
</dbReference>
<protein>
    <submittedName>
        <fullName evidence="3">Acyltransferase family protein</fullName>
        <ecNumber evidence="3">2.3.-.-</ecNumber>
    </submittedName>
</protein>
<evidence type="ECO:0000256" key="1">
    <source>
        <dbReference type="SAM" id="Phobius"/>
    </source>
</evidence>
<dbReference type="EMBL" id="JBITLV010000001">
    <property type="protein sequence ID" value="MFI7586523.1"/>
    <property type="molecule type" value="Genomic_DNA"/>
</dbReference>
<feature type="transmembrane region" description="Helical" evidence="1">
    <location>
        <begin position="90"/>
        <end position="110"/>
    </location>
</feature>
<dbReference type="PANTHER" id="PTHR23028:SF131">
    <property type="entry name" value="BLR2367 PROTEIN"/>
    <property type="match status" value="1"/>
</dbReference>
<dbReference type="Pfam" id="PF01757">
    <property type="entry name" value="Acyl_transf_3"/>
    <property type="match status" value="1"/>
</dbReference>
<keyword evidence="3" id="KW-0012">Acyltransferase</keyword>
<gene>
    <name evidence="3" type="ORF">ACIB24_05555</name>
</gene>
<dbReference type="InterPro" id="IPR050879">
    <property type="entry name" value="Acyltransferase_3"/>
</dbReference>
<keyword evidence="1" id="KW-0472">Membrane</keyword>